<keyword evidence="4 8" id="KW-0812">Transmembrane</keyword>
<dbReference type="EMBL" id="BJYG01000016">
    <property type="protein sequence ID" value="GEN63087.1"/>
    <property type="molecule type" value="Genomic_DNA"/>
</dbReference>
<dbReference type="GO" id="GO:0016020">
    <property type="term" value="C:membrane"/>
    <property type="evidence" value="ECO:0007669"/>
    <property type="project" value="UniProtKB-SubCell"/>
</dbReference>
<comment type="similarity">
    <text evidence="2">Belongs to the bacterial sugar transferase family.</text>
</comment>
<evidence type="ECO:0000256" key="7">
    <source>
        <dbReference type="ARBA" id="ARBA00023169"/>
    </source>
</evidence>
<dbReference type="Proteomes" id="UP000321746">
    <property type="component" value="Unassembled WGS sequence"/>
</dbReference>
<evidence type="ECO:0000313" key="10">
    <source>
        <dbReference type="EMBL" id="GEN63087.1"/>
    </source>
</evidence>
<protein>
    <recommendedName>
        <fullName evidence="9">Bacterial sugar transferase domain-containing protein</fullName>
    </recommendedName>
</protein>
<comment type="subcellular location">
    <subcellularLocation>
        <location evidence="1">Membrane</location>
        <topology evidence="1">Multi-pass membrane protein</topology>
    </subcellularLocation>
</comment>
<evidence type="ECO:0000256" key="4">
    <source>
        <dbReference type="ARBA" id="ARBA00022692"/>
    </source>
</evidence>
<keyword evidence="5 8" id="KW-1133">Transmembrane helix</keyword>
<dbReference type="NCBIfam" id="TIGR03025">
    <property type="entry name" value="EPS_sugtrans"/>
    <property type="match status" value="1"/>
</dbReference>
<dbReference type="PANTHER" id="PTHR30576:SF0">
    <property type="entry name" value="UNDECAPRENYL-PHOSPHATE N-ACETYLGALACTOSAMINYL 1-PHOSPHATE TRANSFERASE-RELATED"/>
    <property type="match status" value="1"/>
</dbReference>
<keyword evidence="7" id="KW-0270">Exopolysaccharide synthesis</keyword>
<dbReference type="PANTHER" id="PTHR30576">
    <property type="entry name" value="COLANIC BIOSYNTHESIS UDP-GLUCOSE LIPID CARRIER TRANSFERASE"/>
    <property type="match status" value="1"/>
</dbReference>
<dbReference type="GO" id="GO:0016780">
    <property type="term" value="F:phosphotransferase activity, for other substituted phosphate groups"/>
    <property type="evidence" value="ECO:0007669"/>
    <property type="project" value="TreeGrafter"/>
</dbReference>
<evidence type="ECO:0000256" key="2">
    <source>
        <dbReference type="ARBA" id="ARBA00006464"/>
    </source>
</evidence>
<evidence type="ECO:0000256" key="1">
    <source>
        <dbReference type="ARBA" id="ARBA00004141"/>
    </source>
</evidence>
<dbReference type="InterPro" id="IPR017475">
    <property type="entry name" value="EPS_sugar_tfrase"/>
</dbReference>
<evidence type="ECO:0000256" key="3">
    <source>
        <dbReference type="ARBA" id="ARBA00022679"/>
    </source>
</evidence>
<keyword evidence="3" id="KW-0808">Transferase</keyword>
<organism evidence="10 11">
    <name type="scientific">Acetobacter oeni</name>
    <dbReference type="NCBI Taxonomy" id="304077"/>
    <lineage>
        <taxon>Bacteria</taxon>
        <taxon>Pseudomonadati</taxon>
        <taxon>Pseudomonadota</taxon>
        <taxon>Alphaproteobacteria</taxon>
        <taxon>Acetobacterales</taxon>
        <taxon>Acetobacteraceae</taxon>
        <taxon>Acetobacter</taxon>
    </lineage>
</organism>
<gene>
    <name evidence="10" type="ORF">AOE01nite_13110</name>
</gene>
<evidence type="ECO:0000259" key="9">
    <source>
        <dbReference type="Pfam" id="PF02397"/>
    </source>
</evidence>
<evidence type="ECO:0000256" key="5">
    <source>
        <dbReference type="ARBA" id="ARBA00022989"/>
    </source>
</evidence>
<dbReference type="GO" id="GO:0000271">
    <property type="term" value="P:polysaccharide biosynthetic process"/>
    <property type="evidence" value="ECO:0007669"/>
    <property type="project" value="UniProtKB-KW"/>
</dbReference>
<evidence type="ECO:0000256" key="6">
    <source>
        <dbReference type="ARBA" id="ARBA00023136"/>
    </source>
</evidence>
<sequence>MILTFILYQPAVVAKLQRKIAVVGVGSVAFHLAKRISCDAGHTYGLYGVFNASVGDGADGRFSGGLDDLIHRSRRDPLHAIILVCSDANSEDEFIKEAGLKLRPVLSDIYVMPSVNDSIDGSMPVEYLGPVALLVLQRRPLTDFQIFEKSVLDFFLAIFAIIFLTPLFVLVAVTIKLDSRGPVFFRQPRLGKNGREFMVYKFRSMHANMSDVMADRQTSRNDPRVTRIGKWLRKLSIDEIPQLFNVVQGDMSLVGPRPHAPHTRAGGQLLDDALAEYVLRYHVKPGITGWAQINGARGELVTLEDLKKRVTYDLEYIRRWSVFFDIKIMVLTVVREVFSRHAF</sequence>
<comment type="caution">
    <text evidence="10">The sequence shown here is derived from an EMBL/GenBank/DDBJ whole genome shotgun (WGS) entry which is preliminary data.</text>
</comment>
<evidence type="ECO:0000256" key="8">
    <source>
        <dbReference type="SAM" id="Phobius"/>
    </source>
</evidence>
<feature type="transmembrane region" description="Helical" evidence="8">
    <location>
        <begin position="154"/>
        <end position="177"/>
    </location>
</feature>
<keyword evidence="11" id="KW-1185">Reference proteome</keyword>
<keyword evidence="6 8" id="KW-0472">Membrane</keyword>
<reference evidence="10 11" key="1">
    <citation type="submission" date="2019-07" db="EMBL/GenBank/DDBJ databases">
        <title>Whole genome shotgun sequence of Acetobacter oeni NBRC 105207.</title>
        <authorList>
            <person name="Hosoyama A."/>
            <person name="Uohara A."/>
            <person name="Ohji S."/>
            <person name="Ichikawa N."/>
        </authorList>
    </citation>
    <scope>NUCLEOTIDE SEQUENCE [LARGE SCALE GENOMIC DNA]</scope>
    <source>
        <strain evidence="10 11">NBRC 105207</strain>
    </source>
</reference>
<accession>A0A511XJG4</accession>
<evidence type="ECO:0000313" key="11">
    <source>
        <dbReference type="Proteomes" id="UP000321746"/>
    </source>
</evidence>
<dbReference type="Pfam" id="PF02397">
    <property type="entry name" value="Bac_transf"/>
    <property type="match status" value="1"/>
</dbReference>
<name>A0A511XJG4_9PROT</name>
<dbReference type="AlphaFoldDB" id="A0A511XJG4"/>
<dbReference type="InterPro" id="IPR003362">
    <property type="entry name" value="Bact_transf"/>
</dbReference>
<proteinExistence type="inferred from homology"/>
<feature type="domain" description="Bacterial sugar transferase" evidence="9">
    <location>
        <begin position="149"/>
        <end position="334"/>
    </location>
</feature>